<dbReference type="EMBL" id="QLMI01000002">
    <property type="protein sequence ID" value="RAK24520.1"/>
    <property type="molecule type" value="Genomic_DNA"/>
</dbReference>
<gene>
    <name evidence="1" type="ORF">B0I03_102382</name>
</gene>
<evidence type="ECO:0000313" key="1">
    <source>
        <dbReference type="EMBL" id="RAK24520.1"/>
    </source>
</evidence>
<reference evidence="1 2" key="1">
    <citation type="submission" date="2018-06" db="EMBL/GenBank/DDBJ databases">
        <title>Genomic Encyclopedia of Type Strains, Phase III (KMG-III): the genomes of soil and plant-associated and newly described type strains.</title>
        <authorList>
            <person name="Whitman W."/>
        </authorList>
    </citation>
    <scope>NUCLEOTIDE SEQUENCE [LARGE SCALE GENOMIC DNA]</scope>
    <source>
        <strain evidence="1 2">CGMCC 1.12398</strain>
    </source>
</reference>
<dbReference type="RefSeq" id="WP_111566295.1">
    <property type="nucleotide sequence ID" value="NZ_QLMI01000002.1"/>
</dbReference>
<dbReference type="Gene3D" id="2.40.160.60">
    <property type="entry name" value="Outer membrane protein transport protein (OMPP1/FadL/TodX)"/>
    <property type="match status" value="1"/>
</dbReference>
<dbReference type="AlphaFoldDB" id="A0A327YUA0"/>
<organism evidence="1 2">
    <name type="scientific">Flavobacterium aquaticum</name>
    <dbReference type="NCBI Taxonomy" id="1236486"/>
    <lineage>
        <taxon>Bacteria</taxon>
        <taxon>Pseudomonadati</taxon>
        <taxon>Bacteroidota</taxon>
        <taxon>Flavobacteriia</taxon>
        <taxon>Flavobacteriales</taxon>
        <taxon>Flavobacteriaceae</taxon>
        <taxon>Flavobacterium</taxon>
    </lineage>
</organism>
<dbReference type="OrthoDB" id="1160493at2"/>
<keyword evidence="2" id="KW-1185">Reference proteome</keyword>
<accession>A0A327YUA0</accession>
<protein>
    <recommendedName>
        <fullName evidence="3">Alpha-ketoglutarate decarboxylase</fullName>
    </recommendedName>
</protein>
<sequence>MKKNSVINLTFLLTIVVLFSFKPEIYAQENTENKTKSDFWNHVQFGGGLGLGFGSGYADVMVAPSAIYNFNDYVSAGLGLQYNYVKQRDFYNANMYGGSIITLINPIAELQISAELEQLRVNRTFEDFYGSATQDFWNTALFLGAGYRNENITIGIRYNVLHKDRDNIYAEAFMPFVRIFF</sequence>
<proteinExistence type="predicted"/>
<evidence type="ECO:0000313" key="2">
    <source>
        <dbReference type="Proteomes" id="UP000249620"/>
    </source>
</evidence>
<dbReference type="Proteomes" id="UP000249620">
    <property type="component" value="Unassembled WGS sequence"/>
</dbReference>
<evidence type="ECO:0008006" key="3">
    <source>
        <dbReference type="Google" id="ProtNLM"/>
    </source>
</evidence>
<name>A0A327YUA0_9FLAO</name>
<comment type="caution">
    <text evidence="1">The sequence shown here is derived from an EMBL/GenBank/DDBJ whole genome shotgun (WGS) entry which is preliminary data.</text>
</comment>